<dbReference type="AlphaFoldDB" id="A0A921IS61"/>
<dbReference type="InterPro" id="IPR000056">
    <property type="entry name" value="Ribul_P_3_epim-like"/>
</dbReference>
<dbReference type="Gene3D" id="3.20.20.70">
    <property type="entry name" value="Aldolase class I"/>
    <property type="match status" value="1"/>
</dbReference>
<name>A0A921IS61_9ACTN</name>
<proteinExistence type="predicted"/>
<accession>A0A921IS61</accession>
<dbReference type="Proteomes" id="UP000753256">
    <property type="component" value="Unassembled WGS sequence"/>
</dbReference>
<dbReference type="GO" id="GO:0046872">
    <property type="term" value="F:metal ion binding"/>
    <property type="evidence" value="ECO:0007669"/>
    <property type="project" value="UniProtKB-KW"/>
</dbReference>
<reference evidence="3" key="1">
    <citation type="journal article" date="2021" name="PeerJ">
        <title>Extensive microbial diversity within the chicken gut microbiome revealed by metagenomics and culture.</title>
        <authorList>
            <person name="Gilroy R."/>
            <person name="Ravi A."/>
            <person name="Getino M."/>
            <person name="Pursley I."/>
            <person name="Horton D.L."/>
            <person name="Alikhan N.F."/>
            <person name="Baker D."/>
            <person name="Gharbi K."/>
            <person name="Hall N."/>
            <person name="Watson M."/>
            <person name="Adriaenssens E.M."/>
            <person name="Foster-Nyarko E."/>
            <person name="Jarju S."/>
            <person name="Secka A."/>
            <person name="Antonio M."/>
            <person name="Oren A."/>
            <person name="Chaudhuri R.R."/>
            <person name="La Ragione R."/>
            <person name="Hildebrand F."/>
            <person name="Pallen M.J."/>
        </authorList>
    </citation>
    <scope>NUCLEOTIDE SEQUENCE</scope>
    <source>
        <strain evidence="3">ChiHjej13B12-9602</strain>
    </source>
</reference>
<dbReference type="GO" id="GO:0016857">
    <property type="term" value="F:racemase and epimerase activity, acting on carbohydrates and derivatives"/>
    <property type="evidence" value="ECO:0007669"/>
    <property type="project" value="InterPro"/>
</dbReference>
<keyword evidence="1" id="KW-0479">Metal-binding</keyword>
<dbReference type="InterPro" id="IPR013785">
    <property type="entry name" value="Aldolase_TIM"/>
</dbReference>
<evidence type="ECO:0000313" key="4">
    <source>
        <dbReference type="Proteomes" id="UP000753256"/>
    </source>
</evidence>
<dbReference type="PANTHER" id="PTHR11749">
    <property type="entry name" value="RIBULOSE-5-PHOSPHATE-3-EPIMERASE"/>
    <property type="match status" value="1"/>
</dbReference>
<protein>
    <submittedName>
        <fullName evidence="3">Ribulose-phosphate 3-epimerase</fullName>
    </submittedName>
</protein>
<sequence>MLMIPSLMCADFARLGEEVDELVAAGADGFHLDVMDGSFVPNFGMGLGDVQAVCKRSPIPCDVHLMAEKSEVFIDLFADAGVKIMYVHPETERTINSTLLSIEKRGMHPGLVVDPGVTFESVEYSLPVADYVLVMTVNPGFAGQKYLDYVNPKIEQFAAAKEKYGYKLLIDGACSPEVVKHAAELGADGAILGTSLLFGKGRPYAELLKELHESC</sequence>
<dbReference type="RefSeq" id="WP_273188379.1">
    <property type="nucleotide sequence ID" value="NZ_DYUZ01000002.1"/>
</dbReference>
<dbReference type="EMBL" id="DYUZ01000002">
    <property type="protein sequence ID" value="HJG36279.1"/>
    <property type="molecule type" value="Genomic_DNA"/>
</dbReference>
<dbReference type="SUPFAM" id="SSF51366">
    <property type="entry name" value="Ribulose-phoshate binding barrel"/>
    <property type="match status" value="1"/>
</dbReference>
<comment type="caution">
    <text evidence="3">The sequence shown here is derived from an EMBL/GenBank/DDBJ whole genome shotgun (WGS) entry which is preliminary data.</text>
</comment>
<reference evidence="3" key="2">
    <citation type="submission" date="2021-09" db="EMBL/GenBank/DDBJ databases">
        <authorList>
            <person name="Gilroy R."/>
        </authorList>
    </citation>
    <scope>NUCLEOTIDE SEQUENCE</scope>
    <source>
        <strain evidence="3">ChiHjej13B12-9602</strain>
    </source>
</reference>
<gene>
    <name evidence="3" type="ORF">K8V70_00210</name>
</gene>
<dbReference type="InterPro" id="IPR011060">
    <property type="entry name" value="RibuloseP-bd_barrel"/>
</dbReference>
<organism evidence="3 4">
    <name type="scientific">Enorma phocaeensis</name>
    <dbReference type="NCBI Taxonomy" id="1871019"/>
    <lineage>
        <taxon>Bacteria</taxon>
        <taxon>Bacillati</taxon>
        <taxon>Actinomycetota</taxon>
        <taxon>Coriobacteriia</taxon>
        <taxon>Coriobacteriales</taxon>
        <taxon>Coriobacteriaceae</taxon>
        <taxon>Enorma</taxon>
    </lineage>
</organism>
<dbReference type="CDD" id="cd00429">
    <property type="entry name" value="RPE"/>
    <property type="match status" value="1"/>
</dbReference>
<evidence type="ECO:0000256" key="2">
    <source>
        <dbReference type="ARBA" id="ARBA00023235"/>
    </source>
</evidence>
<evidence type="ECO:0000313" key="3">
    <source>
        <dbReference type="EMBL" id="HJG36279.1"/>
    </source>
</evidence>
<dbReference type="Pfam" id="PF00834">
    <property type="entry name" value="Ribul_P_3_epim"/>
    <property type="match status" value="1"/>
</dbReference>
<evidence type="ECO:0000256" key="1">
    <source>
        <dbReference type="ARBA" id="ARBA00022723"/>
    </source>
</evidence>
<dbReference type="GO" id="GO:0005975">
    <property type="term" value="P:carbohydrate metabolic process"/>
    <property type="evidence" value="ECO:0007669"/>
    <property type="project" value="InterPro"/>
</dbReference>
<keyword evidence="2" id="KW-0413">Isomerase</keyword>